<dbReference type="GO" id="GO:0003934">
    <property type="term" value="F:GTP cyclohydrolase I activity"/>
    <property type="evidence" value="ECO:0007669"/>
    <property type="project" value="InterPro"/>
</dbReference>
<dbReference type="GO" id="GO:2001118">
    <property type="term" value="P:tetrahydromethanopterin biosynthetic process"/>
    <property type="evidence" value="ECO:0007669"/>
    <property type="project" value="UniProtKB-UniRule"/>
</dbReference>
<protein>
    <recommendedName>
        <fullName evidence="4 5">GTP cyclohydrolase MptA</fullName>
        <ecNumber evidence="4 5">3.5.4.39</ecNumber>
    </recommendedName>
    <alternativeName>
        <fullName evidence="4">GTP cyclohydrolase IV</fullName>
    </alternativeName>
</protein>
<dbReference type="NCBIfam" id="TIGR00294">
    <property type="entry name" value="GTP cyclohydrolase MptA"/>
    <property type="match status" value="1"/>
</dbReference>
<sequence>MDLPDVQANEPDINVGLDKVGVSKIKKQIKLAREGSRDPVILNSEFEISVDLPSDRKGANLSRNFEAINEVLEKAIDEPVYEIEGLCIAVAEELMNKHEYASRAIVTMESEVALEKNAPVSGLASQNVTKIFAEAVVDDKGATNEVGAEVTGTTACPCAQEIMAEKITDKLKEHGLSESKAIDVVKDIPIPTHNQRGRGFLSIKTSPNINIPIESLIDIINDSMSSEIFELLKREDEAYVTDKIHSNPVFVEDTVRKMILKSLQKFPNLPKDAVIEARQVNKESIHNHDVFAQKKEKVANLKKDFSELS</sequence>
<comment type="similarity">
    <text evidence="4">Belongs to the GTP cyclohydrolase IV family.</text>
</comment>
<comment type="cofactor">
    <cofactor evidence="4">
        <name>Fe(2+)</name>
        <dbReference type="ChEBI" id="CHEBI:29033"/>
    </cofactor>
    <text evidence="4">Binds 1 Fe(2+) ion per subunit.</text>
</comment>
<dbReference type="Gene3D" id="3.10.270.10">
    <property type="entry name" value="Urate Oxidase"/>
    <property type="match status" value="1"/>
</dbReference>
<comment type="catalytic activity">
    <reaction evidence="4">
        <text>GTP + H2O = 7,8-dihydroneopterin 2',3'-cyclic phosphate + formate + diphosphate + H(+)</text>
        <dbReference type="Rhea" id="RHEA:25860"/>
        <dbReference type="ChEBI" id="CHEBI:15377"/>
        <dbReference type="ChEBI" id="CHEBI:15378"/>
        <dbReference type="ChEBI" id="CHEBI:15740"/>
        <dbReference type="ChEBI" id="CHEBI:33019"/>
        <dbReference type="ChEBI" id="CHEBI:37565"/>
        <dbReference type="ChEBI" id="CHEBI:58854"/>
        <dbReference type="EC" id="3.5.4.39"/>
    </reaction>
</comment>
<feature type="site" description="May be catalytically important" evidence="4">
    <location>
        <position position="156"/>
    </location>
</feature>
<evidence type="ECO:0000256" key="4">
    <source>
        <dbReference type="HAMAP-Rule" id="MF_01527"/>
    </source>
</evidence>
<dbReference type="EC" id="3.5.4.39" evidence="4 5"/>
<comment type="caution">
    <text evidence="6">The sequence shown here is derived from an EMBL/GenBank/DDBJ whole genome shotgun (WGS) entry which is preliminary data.</text>
</comment>
<dbReference type="STRING" id="1903181.BTN85_0850"/>
<proteinExistence type="inferred from homology"/>
<evidence type="ECO:0000313" key="7">
    <source>
        <dbReference type="Proteomes" id="UP000185744"/>
    </source>
</evidence>
<accession>A0A1Q6DVF4</accession>
<evidence type="ECO:0000256" key="3">
    <source>
        <dbReference type="ARBA" id="ARBA00023004"/>
    </source>
</evidence>
<dbReference type="GO" id="GO:0005506">
    <property type="term" value="F:iron ion binding"/>
    <property type="evidence" value="ECO:0007669"/>
    <property type="project" value="UniProtKB-UniRule"/>
</dbReference>
<comment type="subunit">
    <text evidence="4">Homodimer.</text>
</comment>
<keyword evidence="1 4" id="KW-0479">Metal-binding</keyword>
<dbReference type="HAMAP" id="MF_01527_A">
    <property type="entry name" value="GTP_cyclohydrol_A"/>
    <property type="match status" value="1"/>
</dbReference>
<keyword evidence="7" id="KW-1185">Reference proteome</keyword>
<dbReference type="EMBL" id="MSDW01000001">
    <property type="protein sequence ID" value="OKY78360.1"/>
    <property type="molecule type" value="Genomic_DNA"/>
</dbReference>
<dbReference type="Proteomes" id="UP000185744">
    <property type="component" value="Unassembled WGS sequence"/>
</dbReference>
<dbReference type="FunCoup" id="A0A1Q6DVF4">
    <property type="interactions" value="1"/>
</dbReference>
<dbReference type="InterPro" id="IPR022840">
    <property type="entry name" value="GTP_cyclohydrolase_MptA"/>
</dbReference>
<keyword evidence="3 4" id="KW-0408">Iron</keyword>
<keyword evidence="2 4" id="KW-0378">Hydrolase</keyword>
<evidence type="ECO:0000256" key="5">
    <source>
        <dbReference type="NCBIfam" id="TIGR00294"/>
    </source>
</evidence>
<dbReference type="InParanoid" id="A0A1Q6DVF4"/>
<gene>
    <name evidence="4" type="primary">mptA</name>
    <name evidence="6" type="ORF">BTN85_0850</name>
</gene>
<dbReference type="PANTHER" id="PTHR36445:SF1">
    <property type="entry name" value="GTP CYCLOHYDROLASE MPTA"/>
    <property type="match status" value="1"/>
</dbReference>
<evidence type="ECO:0000313" key="6">
    <source>
        <dbReference type="EMBL" id="OKY78360.1"/>
    </source>
</evidence>
<evidence type="ECO:0000256" key="1">
    <source>
        <dbReference type="ARBA" id="ARBA00022723"/>
    </source>
</evidence>
<dbReference type="GO" id="GO:0044682">
    <property type="term" value="F:GTP cyclohydrolase IV activity"/>
    <property type="evidence" value="ECO:0007669"/>
    <property type="project" value="UniProtKB-UniRule"/>
</dbReference>
<name>A0A1Q6DVF4_METT1</name>
<dbReference type="UniPathway" id="UPA00065"/>
<comment type="function">
    <text evidence="4">Converts GTP to 7,8-dihydro-D-neopterin 2',3'-cyclic phosphate, the first intermediate in the biosynthesis of coenzyme methanopterin.</text>
</comment>
<reference evidence="6" key="1">
    <citation type="submission" date="2016-12" db="EMBL/GenBank/DDBJ databases">
        <title>Discovery of methanogenic haloarchaea.</title>
        <authorList>
            <person name="Sorokin D.Y."/>
            <person name="Makarova K.S."/>
            <person name="Abbas B."/>
            <person name="Ferrer M."/>
            <person name="Golyshin P.N."/>
        </authorList>
    </citation>
    <scope>NUCLEOTIDE SEQUENCE [LARGE SCALE GENOMIC DNA]</scope>
    <source>
        <strain evidence="6">HMET1</strain>
    </source>
</reference>
<dbReference type="InterPro" id="IPR003801">
    <property type="entry name" value="GTP_cyclohydrolase_FolE2/MptA"/>
</dbReference>
<dbReference type="Pfam" id="PF02649">
    <property type="entry name" value="GCHY-1"/>
    <property type="match status" value="1"/>
</dbReference>
<dbReference type="PANTHER" id="PTHR36445">
    <property type="entry name" value="GTP CYCLOHYDROLASE MPTA"/>
    <property type="match status" value="1"/>
</dbReference>
<dbReference type="AlphaFoldDB" id="A0A1Q6DVF4"/>
<evidence type="ECO:0000256" key="2">
    <source>
        <dbReference type="ARBA" id="ARBA00022801"/>
    </source>
</evidence>
<organism evidence="6 7">
    <name type="scientific">Methanohalarchaeum thermophilum</name>
    <dbReference type="NCBI Taxonomy" id="1903181"/>
    <lineage>
        <taxon>Archaea</taxon>
        <taxon>Methanobacteriati</taxon>
        <taxon>Methanobacteriota</taxon>
        <taxon>Methanonatronarchaeia</taxon>
        <taxon>Methanonatronarchaeales</taxon>
        <taxon>Methanonatronarchaeaceae</taxon>
        <taxon>Candidatus Methanohalarchaeum</taxon>
    </lineage>
</organism>
<comment type="pathway">
    <text evidence="4">Cofactor biosynthesis; 5,6,7,8-tetrahydromethanopterin biosynthesis.</text>
</comment>